<sequence>MTPATAPDGGCETILPGWSGSSTLMFGNQAPAWDDRMRSVLVFQATAVPMSTTSGGGSTMRKASLAAHTRAASSYTAFTPVWCAVLGSVNFGRTRSGRHSSWKNGSARPRAVMASLKAVESGCPEAFPAPASTVPMTWPNVHVYVD</sequence>
<gene>
    <name evidence="1" type="ORF">GCM10010334_72580</name>
</gene>
<proteinExistence type="predicted"/>
<organism evidence="1 2">
    <name type="scientific">Streptomyces finlayi</name>
    <dbReference type="NCBI Taxonomy" id="67296"/>
    <lineage>
        <taxon>Bacteria</taxon>
        <taxon>Bacillati</taxon>
        <taxon>Actinomycetota</taxon>
        <taxon>Actinomycetes</taxon>
        <taxon>Kitasatosporales</taxon>
        <taxon>Streptomycetaceae</taxon>
        <taxon>Streptomyces</taxon>
    </lineage>
</organism>
<reference evidence="1" key="1">
    <citation type="journal article" date="2014" name="Int. J. Syst. Evol. Microbiol.">
        <title>Complete genome sequence of Corynebacterium casei LMG S-19264T (=DSM 44701T), isolated from a smear-ripened cheese.</title>
        <authorList>
            <consortium name="US DOE Joint Genome Institute (JGI-PGF)"/>
            <person name="Walter F."/>
            <person name="Albersmeier A."/>
            <person name="Kalinowski J."/>
            <person name="Ruckert C."/>
        </authorList>
    </citation>
    <scope>NUCLEOTIDE SEQUENCE</scope>
    <source>
        <strain evidence="1">JCM 4637</strain>
    </source>
</reference>
<name>A0A918X5G9_9ACTN</name>
<accession>A0A918X5G9</accession>
<dbReference type="AlphaFoldDB" id="A0A918X5G9"/>
<evidence type="ECO:0000313" key="1">
    <source>
        <dbReference type="EMBL" id="GHD13869.1"/>
    </source>
</evidence>
<comment type="caution">
    <text evidence="1">The sequence shown here is derived from an EMBL/GenBank/DDBJ whole genome shotgun (WGS) entry which is preliminary data.</text>
</comment>
<reference evidence="1" key="2">
    <citation type="submission" date="2020-09" db="EMBL/GenBank/DDBJ databases">
        <authorList>
            <person name="Sun Q."/>
            <person name="Ohkuma M."/>
        </authorList>
    </citation>
    <scope>NUCLEOTIDE SEQUENCE</scope>
    <source>
        <strain evidence="1">JCM 4637</strain>
    </source>
</reference>
<dbReference type="EMBL" id="BMVC01000020">
    <property type="protein sequence ID" value="GHD13869.1"/>
    <property type="molecule type" value="Genomic_DNA"/>
</dbReference>
<evidence type="ECO:0000313" key="2">
    <source>
        <dbReference type="Proteomes" id="UP000638353"/>
    </source>
</evidence>
<dbReference type="RefSeq" id="WP_189827898.1">
    <property type="nucleotide sequence ID" value="NZ_BMVC01000020.1"/>
</dbReference>
<protein>
    <submittedName>
        <fullName evidence="1">Uncharacterized protein</fullName>
    </submittedName>
</protein>
<dbReference type="Proteomes" id="UP000638353">
    <property type="component" value="Unassembled WGS sequence"/>
</dbReference>